<evidence type="ECO:0000313" key="3">
    <source>
        <dbReference type="Proteomes" id="UP000184432"/>
    </source>
</evidence>
<gene>
    <name evidence="2" type="ORF">SAMN04488508_101772</name>
</gene>
<dbReference type="Pfam" id="PF10988">
    <property type="entry name" value="DUF2807"/>
    <property type="match status" value="1"/>
</dbReference>
<protein>
    <recommendedName>
        <fullName evidence="1">Putative auto-transporter adhesin head GIN domain-containing protein</fullName>
    </recommendedName>
</protein>
<keyword evidence="3" id="KW-1185">Reference proteome</keyword>
<dbReference type="RefSeq" id="WP_073314052.1">
    <property type="nucleotide sequence ID" value="NZ_FQYP01000001.1"/>
</dbReference>
<dbReference type="Proteomes" id="UP000184432">
    <property type="component" value="Unassembled WGS sequence"/>
</dbReference>
<accession>A0A1M6BE15</accession>
<evidence type="ECO:0000313" key="2">
    <source>
        <dbReference type="EMBL" id="SHI46982.1"/>
    </source>
</evidence>
<proteinExistence type="predicted"/>
<name>A0A1M6BE15_9FLAO</name>
<reference evidence="3" key="1">
    <citation type="submission" date="2016-11" db="EMBL/GenBank/DDBJ databases">
        <authorList>
            <person name="Varghese N."/>
            <person name="Submissions S."/>
        </authorList>
    </citation>
    <scope>NUCLEOTIDE SEQUENCE [LARGE SCALE GENOMIC DNA]</scope>
    <source>
        <strain evidence="3">DSM 22623</strain>
    </source>
</reference>
<sequence>MRTLTFLFFLMGCVGYTQIKGNGIIETKKFDINNVHTIKINFYADVLIDTAQEESLTITTDNNLFQNIDKEVVDGVLSIGQLEWIQPTKKAKIIIGAPGLKAVEQGTHDTTKIINLNTQEIRLMALVGKIIVEGKTQELRIGNEVGTVDASGLIAENATIQIWSWGRAKVNVMNSLDSDLNDNAKLIVTNTPKILKGDSKRMIAKSSIKKDASIEYINFKIKNNSFSRNNFFVVGPKPDGSKFGYGFPMMPGSVRKENWTTGTKVYKVNSLGFRKLLVTIKAEDKDQIVKLF</sequence>
<dbReference type="OrthoDB" id="1199610at2"/>
<dbReference type="AlphaFoldDB" id="A0A1M6BE15"/>
<evidence type="ECO:0000259" key="1">
    <source>
        <dbReference type="Pfam" id="PF10988"/>
    </source>
</evidence>
<organism evidence="2 3">
    <name type="scientific">Aquimarina spongiae</name>
    <dbReference type="NCBI Taxonomy" id="570521"/>
    <lineage>
        <taxon>Bacteria</taxon>
        <taxon>Pseudomonadati</taxon>
        <taxon>Bacteroidota</taxon>
        <taxon>Flavobacteriia</taxon>
        <taxon>Flavobacteriales</taxon>
        <taxon>Flavobacteriaceae</taxon>
        <taxon>Aquimarina</taxon>
    </lineage>
</organism>
<dbReference type="InterPro" id="IPR021255">
    <property type="entry name" value="DUF2807"/>
</dbReference>
<feature type="domain" description="Putative auto-transporter adhesin head GIN" evidence="1">
    <location>
        <begin position="37"/>
        <end position="192"/>
    </location>
</feature>
<dbReference type="STRING" id="570521.SAMN04488508_101772"/>
<dbReference type="Gene3D" id="2.160.20.120">
    <property type="match status" value="1"/>
</dbReference>
<dbReference type="EMBL" id="FQYP01000001">
    <property type="protein sequence ID" value="SHI46982.1"/>
    <property type="molecule type" value="Genomic_DNA"/>
</dbReference>